<dbReference type="AlphaFoldDB" id="X1UMM6"/>
<reference evidence="1" key="1">
    <citation type="journal article" date="2014" name="Front. Microbiol.">
        <title>High frequency of phylogenetically diverse reductive dehalogenase-homologous genes in deep subseafloor sedimentary metagenomes.</title>
        <authorList>
            <person name="Kawai M."/>
            <person name="Futagami T."/>
            <person name="Toyoda A."/>
            <person name="Takaki Y."/>
            <person name="Nishi S."/>
            <person name="Hori S."/>
            <person name="Arai W."/>
            <person name="Tsubouchi T."/>
            <person name="Morono Y."/>
            <person name="Uchiyama I."/>
            <person name="Ito T."/>
            <person name="Fujiyama A."/>
            <person name="Inagaki F."/>
            <person name="Takami H."/>
        </authorList>
    </citation>
    <scope>NUCLEOTIDE SEQUENCE</scope>
    <source>
        <strain evidence="1">Expedition CK06-06</strain>
    </source>
</reference>
<sequence length="102" mass="11137">MGTMHVPPYKVGIFEAGKLGGNLGEAALRNYITSTVEPLETLVEDIFNNKILPAVLGKETSFRFELENVDTGDLAEKVDMYVKLFGCGAFTPNQLIEKLSLG</sequence>
<evidence type="ECO:0000313" key="1">
    <source>
        <dbReference type="EMBL" id="GAJ18774.1"/>
    </source>
</evidence>
<dbReference type="InterPro" id="IPR006944">
    <property type="entry name" value="Phage/GTA_portal"/>
</dbReference>
<feature type="non-terminal residue" evidence="1">
    <location>
        <position position="102"/>
    </location>
</feature>
<protein>
    <submittedName>
        <fullName evidence="1">Uncharacterized protein</fullName>
    </submittedName>
</protein>
<gene>
    <name evidence="1" type="ORF">S12H4_58345</name>
</gene>
<dbReference type="EMBL" id="BARW01037873">
    <property type="protein sequence ID" value="GAJ18774.1"/>
    <property type="molecule type" value="Genomic_DNA"/>
</dbReference>
<comment type="caution">
    <text evidence="1">The sequence shown here is derived from an EMBL/GenBank/DDBJ whole genome shotgun (WGS) entry which is preliminary data.</text>
</comment>
<accession>X1UMM6</accession>
<proteinExistence type="predicted"/>
<dbReference type="Pfam" id="PF04860">
    <property type="entry name" value="Phage_portal"/>
    <property type="match status" value="1"/>
</dbReference>
<name>X1UMM6_9ZZZZ</name>
<organism evidence="1">
    <name type="scientific">marine sediment metagenome</name>
    <dbReference type="NCBI Taxonomy" id="412755"/>
    <lineage>
        <taxon>unclassified sequences</taxon>
        <taxon>metagenomes</taxon>
        <taxon>ecological metagenomes</taxon>
    </lineage>
</organism>